<comment type="cofactor">
    <cofactor evidence="1">
        <name>a divalent metal cation</name>
        <dbReference type="ChEBI" id="CHEBI:60240"/>
    </cofactor>
</comment>
<keyword evidence="2" id="KW-0540">Nuclease</keyword>
<dbReference type="Pfam" id="PF08340">
    <property type="entry name" value="YicC-like_C"/>
    <property type="match status" value="1"/>
</dbReference>
<name>A0A382AL79_9ZZZZ</name>
<dbReference type="PANTHER" id="PTHR30636:SF3">
    <property type="entry name" value="UPF0701 PROTEIN YICC"/>
    <property type="match status" value="1"/>
</dbReference>
<evidence type="ECO:0000256" key="1">
    <source>
        <dbReference type="ARBA" id="ARBA00001968"/>
    </source>
</evidence>
<dbReference type="AlphaFoldDB" id="A0A382AL79"/>
<feature type="domain" description="Endoribonuclease YicC-like C-terminal" evidence="7">
    <location>
        <begin position="174"/>
        <end position="285"/>
    </location>
</feature>
<dbReference type="InterPro" id="IPR005229">
    <property type="entry name" value="YicC/YloC-like"/>
</dbReference>
<dbReference type="InterPro" id="IPR013527">
    <property type="entry name" value="YicC-like_N"/>
</dbReference>
<evidence type="ECO:0000256" key="2">
    <source>
        <dbReference type="ARBA" id="ARBA00022722"/>
    </source>
</evidence>
<evidence type="ECO:0000313" key="8">
    <source>
        <dbReference type="EMBL" id="SVB01773.1"/>
    </source>
</evidence>
<organism evidence="8">
    <name type="scientific">marine metagenome</name>
    <dbReference type="NCBI Taxonomy" id="408172"/>
    <lineage>
        <taxon>unclassified sequences</taxon>
        <taxon>metagenomes</taxon>
        <taxon>ecological metagenomes</taxon>
    </lineage>
</organism>
<feature type="domain" description="Endoribonuclease YicC-like N-terminal" evidence="6">
    <location>
        <begin position="2"/>
        <end position="150"/>
    </location>
</feature>
<evidence type="ECO:0000259" key="7">
    <source>
        <dbReference type="Pfam" id="PF08340"/>
    </source>
</evidence>
<comment type="similarity">
    <text evidence="5">Belongs to the YicC/YloC family.</text>
</comment>
<dbReference type="InterPro" id="IPR013551">
    <property type="entry name" value="YicC-like_C"/>
</dbReference>
<sequence length="286" mass="33034">MIKSMTGFGRGSAGRGDRKIDVEIRTVNSRFFELKLRGLSLEPKVELKVRNLLEEHLQRGNVQVRIELNSSKESGNMSFNRDRFEMIQEVLKTIHVAYGQRMSLSDIITTSDLLKTEELNDLKPDKVVLAIEHAIEQVNEMRKREGGQIQKDVLNRVKKLSKIIHSIDELTLEYGDERQVKLKEKIISLLDGETPDENRLIQEVAYWVERSDITEEIVRCKSHFSQLSTYLNEKEPVGKRINFLIQEIGREVNTIGSKSPQTEVTKHVVEIKDDLEKIREQAQNIL</sequence>
<keyword evidence="4" id="KW-0378">Hydrolase</keyword>
<evidence type="ECO:0000256" key="5">
    <source>
        <dbReference type="ARBA" id="ARBA00035648"/>
    </source>
</evidence>
<evidence type="ECO:0008006" key="9">
    <source>
        <dbReference type="Google" id="ProtNLM"/>
    </source>
</evidence>
<dbReference type="GO" id="GO:0016787">
    <property type="term" value="F:hydrolase activity"/>
    <property type="evidence" value="ECO:0007669"/>
    <property type="project" value="UniProtKB-KW"/>
</dbReference>
<protein>
    <recommendedName>
        <fullName evidence="9">YicC family protein</fullName>
    </recommendedName>
</protein>
<evidence type="ECO:0000259" key="6">
    <source>
        <dbReference type="Pfam" id="PF03755"/>
    </source>
</evidence>
<dbReference type="NCBIfam" id="TIGR00255">
    <property type="entry name" value="YicC/YloC family endoribonuclease"/>
    <property type="match status" value="1"/>
</dbReference>
<accession>A0A382AL79</accession>
<keyword evidence="3" id="KW-0255">Endonuclease</keyword>
<evidence type="ECO:0000256" key="4">
    <source>
        <dbReference type="ARBA" id="ARBA00022801"/>
    </source>
</evidence>
<dbReference type="Pfam" id="PF03755">
    <property type="entry name" value="YicC-like_N"/>
    <property type="match status" value="1"/>
</dbReference>
<proteinExistence type="inferred from homology"/>
<dbReference type="EMBL" id="UINC01025701">
    <property type="protein sequence ID" value="SVB01773.1"/>
    <property type="molecule type" value="Genomic_DNA"/>
</dbReference>
<gene>
    <name evidence="8" type="ORF">METZ01_LOCUS154627</name>
</gene>
<dbReference type="PANTHER" id="PTHR30636">
    <property type="entry name" value="UPF0701 PROTEIN YICC"/>
    <property type="match status" value="1"/>
</dbReference>
<evidence type="ECO:0000256" key="3">
    <source>
        <dbReference type="ARBA" id="ARBA00022759"/>
    </source>
</evidence>
<dbReference type="GO" id="GO:0004521">
    <property type="term" value="F:RNA endonuclease activity"/>
    <property type="evidence" value="ECO:0007669"/>
    <property type="project" value="InterPro"/>
</dbReference>
<reference evidence="8" key="1">
    <citation type="submission" date="2018-05" db="EMBL/GenBank/DDBJ databases">
        <authorList>
            <person name="Lanie J.A."/>
            <person name="Ng W.-L."/>
            <person name="Kazmierczak K.M."/>
            <person name="Andrzejewski T.M."/>
            <person name="Davidsen T.M."/>
            <person name="Wayne K.J."/>
            <person name="Tettelin H."/>
            <person name="Glass J.I."/>
            <person name="Rusch D."/>
            <person name="Podicherti R."/>
            <person name="Tsui H.-C.T."/>
            <person name="Winkler M.E."/>
        </authorList>
    </citation>
    <scope>NUCLEOTIDE SEQUENCE</scope>
</reference>